<evidence type="ECO:0000256" key="2">
    <source>
        <dbReference type="ARBA" id="ARBA00022630"/>
    </source>
</evidence>
<dbReference type="PANTHER" id="PTHR43400:SF10">
    <property type="entry name" value="3-OXOSTEROID 1-DEHYDROGENASE"/>
    <property type="match status" value="1"/>
</dbReference>
<dbReference type="SUPFAM" id="SSF51905">
    <property type="entry name" value="FAD/NAD(P)-binding domain"/>
    <property type="match status" value="1"/>
</dbReference>
<keyword evidence="4" id="KW-0560">Oxidoreductase</keyword>
<keyword evidence="3" id="KW-0274">FAD</keyword>
<dbReference type="NCBIfam" id="NF005510">
    <property type="entry name" value="PRK07121.1-3"/>
    <property type="match status" value="1"/>
</dbReference>
<organism evidence="6 7">
    <name type="scientific">Gordonia effusa NBRC 100432</name>
    <dbReference type="NCBI Taxonomy" id="1077974"/>
    <lineage>
        <taxon>Bacteria</taxon>
        <taxon>Bacillati</taxon>
        <taxon>Actinomycetota</taxon>
        <taxon>Actinomycetes</taxon>
        <taxon>Mycobacteriales</taxon>
        <taxon>Gordoniaceae</taxon>
        <taxon>Gordonia</taxon>
    </lineage>
</organism>
<evidence type="ECO:0000259" key="5">
    <source>
        <dbReference type="Pfam" id="PF00890"/>
    </source>
</evidence>
<dbReference type="eggNOG" id="COG1053">
    <property type="taxonomic scope" value="Bacteria"/>
</dbReference>
<dbReference type="Gene3D" id="3.50.50.60">
    <property type="entry name" value="FAD/NAD(P)-binding domain"/>
    <property type="match status" value="1"/>
</dbReference>
<proteinExistence type="predicted"/>
<dbReference type="Pfam" id="PF00890">
    <property type="entry name" value="FAD_binding_2"/>
    <property type="match status" value="1"/>
</dbReference>
<dbReference type="InterPro" id="IPR050315">
    <property type="entry name" value="FAD-oxidoreductase_2"/>
</dbReference>
<dbReference type="SUPFAM" id="SSF56425">
    <property type="entry name" value="Succinate dehydrogenase/fumarate reductase flavoprotein, catalytic domain"/>
    <property type="match status" value="1"/>
</dbReference>
<comment type="caution">
    <text evidence="6">The sequence shown here is derived from an EMBL/GenBank/DDBJ whole genome shotgun (WGS) entry which is preliminary data.</text>
</comment>
<dbReference type="EMBL" id="BAEH01000092">
    <property type="protein sequence ID" value="GAB19580.1"/>
    <property type="molecule type" value="Genomic_DNA"/>
</dbReference>
<dbReference type="STRING" id="1077974.GOEFS_092_00050"/>
<dbReference type="GO" id="GO:0008202">
    <property type="term" value="P:steroid metabolic process"/>
    <property type="evidence" value="ECO:0007669"/>
    <property type="project" value="UniProtKB-ARBA"/>
</dbReference>
<dbReference type="PRINTS" id="PR00411">
    <property type="entry name" value="PNDRDTASEI"/>
</dbReference>
<evidence type="ECO:0000256" key="4">
    <source>
        <dbReference type="ARBA" id="ARBA00023002"/>
    </source>
</evidence>
<sequence>MFYVLRYAVPMSSDDQPVASSNTEFPPLIGLSDVGAFTDDVDVLVVGSGISGGCAAVEAARAGAKVLLIERAAETGGTTRLAGGHFYLGGGTAVQEAAGQPDSAEEMEKYLTAVSLEPEPAKIHAYCTDSVEHFNWLEALGLNFERSYYPEKAVIQPGTQGLMYTGNEKVWPYKNMAVPAPRGHKVPVPGDTGGASMVIDLLMAELERLGVEVRTDTGARNLIVDNSGSVVGVKWRRPGAEGFIRASGVVIAAGGYVLNEDMVNEYVPQLANQSYTLGTTYDDGLGIRLGQSAGAAVKHMDQAFITAPVYPPSILLTGIIVNSEGRRFVAEDSYHSRTAGFVMDQPDKRAYLIVDEEHMERPAFPLAPFIDGWETVEEMESDLGIPAGNLATTLDDYNTHAAVGEDPDFHKSAEFLAPQANGPWAAFDMSLGKAMYSGFTVGGLATTVDGEVLDAQSQPIVGLFAAGACAANLAQDGKGYASGTQLGEGSYFGRRAGREAARLAAASERVGADVE</sequence>
<evidence type="ECO:0000256" key="3">
    <source>
        <dbReference type="ARBA" id="ARBA00022827"/>
    </source>
</evidence>
<evidence type="ECO:0000256" key="1">
    <source>
        <dbReference type="ARBA" id="ARBA00001974"/>
    </source>
</evidence>
<reference evidence="6 7" key="1">
    <citation type="submission" date="2011-12" db="EMBL/GenBank/DDBJ databases">
        <title>Whole genome shotgun sequence of Gordonia effusa NBRC 100432.</title>
        <authorList>
            <person name="Yoshida I."/>
            <person name="Takarada H."/>
            <person name="Hosoyama A."/>
            <person name="Tsuchikane K."/>
            <person name="Katsumata H."/>
            <person name="Yamazaki S."/>
            <person name="Fujita N."/>
        </authorList>
    </citation>
    <scope>NUCLEOTIDE SEQUENCE [LARGE SCALE GENOMIC DNA]</scope>
    <source>
        <strain evidence="6 7">NBRC 100432</strain>
    </source>
</reference>
<gene>
    <name evidence="6" type="ORF">GOEFS_092_00050</name>
</gene>
<dbReference type="PANTHER" id="PTHR43400">
    <property type="entry name" value="FUMARATE REDUCTASE"/>
    <property type="match status" value="1"/>
</dbReference>
<dbReference type="AlphaFoldDB" id="H0R3C9"/>
<dbReference type="InterPro" id="IPR003953">
    <property type="entry name" value="FAD-dep_OxRdtase_2_FAD-bd"/>
</dbReference>
<protein>
    <recommendedName>
        <fullName evidence="5">FAD-dependent oxidoreductase 2 FAD-binding domain-containing protein</fullName>
    </recommendedName>
</protein>
<keyword evidence="7" id="KW-1185">Reference proteome</keyword>
<dbReference type="Gene3D" id="3.90.700.10">
    <property type="entry name" value="Succinate dehydrogenase/fumarate reductase flavoprotein, catalytic domain"/>
    <property type="match status" value="1"/>
</dbReference>
<evidence type="ECO:0000313" key="6">
    <source>
        <dbReference type="EMBL" id="GAB19580.1"/>
    </source>
</evidence>
<accession>H0R3C9</accession>
<feature type="domain" description="FAD-dependent oxidoreductase 2 FAD-binding" evidence="5">
    <location>
        <begin position="42"/>
        <end position="471"/>
    </location>
</feature>
<dbReference type="Proteomes" id="UP000035034">
    <property type="component" value="Unassembled WGS sequence"/>
</dbReference>
<dbReference type="NCBIfam" id="NF005508">
    <property type="entry name" value="PRK07121.1-1"/>
    <property type="match status" value="1"/>
</dbReference>
<comment type="cofactor">
    <cofactor evidence="1">
        <name>FAD</name>
        <dbReference type="ChEBI" id="CHEBI:57692"/>
    </cofactor>
</comment>
<dbReference type="GO" id="GO:0033765">
    <property type="term" value="F:steroid dehydrogenase activity, acting on the CH-CH group of donors"/>
    <property type="evidence" value="ECO:0007669"/>
    <property type="project" value="UniProtKB-ARBA"/>
</dbReference>
<dbReference type="InterPro" id="IPR036188">
    <property type="entry name" value="FAD/NAD-bd_sf"/>
</dbReference>
<evidence type="ECO:0000313" key="7">
    <source>
        <dbReference type="Proteomes" id="UP000035034"/>
    </source>
</evidence>
<keyword evidence="2" id="KW-0285">Flavoprotein</keyword>
<dbReference type="InterPro" id="IPR027477">
    <property type="entry name" value="Succ_DH/fumarate_Rdtase_cat_sf"/>
</dbReference>
<name>H0R3C9_9ACTN</name>